<keyword evidence="8" id="KW-1185">Reference proteome</keyword>
<keyword evidence="1" id="KW-0805">Transcription regulation</keyword>
<dbReference type="Proteomes" id="UP000317036">
    <property type="component" value="Unassembled WGS sequence"/>
</dbReference>
<dbReference type="PROSITE" id="PS01124">
    <property type="entry name" value="HTH_ARAC_FAMILY_2"/>
    <property type="match status" value="1"/>
</dbReference>
<dbReference type="PROSITE" id="PS50110">
    <property type="entry name" value="RESPONSE_REGULATORY"/>
    <property type="match status" value="1"/>
</dbReference>
<accession>A0A559K7S8</accession>
<evidence type="ECO:0000259" key="6">
    <source>
        <dbReference type="PROSITE" id="PS50110"/>
    </source>
</evidence>
<sequence>MKMVIADDESLARVNLSCMIKDMEASWQIVGEATNGEELLTLVAQHQPNIAIVDIRMPKLNGLDAVQRGKSLSPFTKWVILSGYSDFGYAQQALALGVSAYLLKPVDPVELERTVQLIYKDNKEYISLLNQQFENNLSALCNGLTSIEHEEQDSLLHRGSFLAWTFHLDAARPASFVTDMEVELYKELRQMMGKHLIFGMNLALLALQNGDLAAIAVWDPDKGDEGKRRCYDFFGDIEKIISRYRTAYMTMTVLQSGECQGFKALNGQLQQLQQWSHLRAVCGIGRSLDYTELLRVAQLPDQLEAARLLCAIGNHLQDWMCLNYHNAVSELEALLQKTPLMGAEQTKQAVRLFISIAIGIRLPEDLTVPRIIEALRQYGEKVLRDTNTKEPSSVDLITQVIQYIEQHYMDDIGIGQIAGQLNVSANYLSALFHKKTGVMFVKYLTRIRMNKAKELLMNTNLQVRQVAEQVGYYSTRHFTKLFTQTFATYPSDYRKNQMQSGS</sequence>
<reference evidence="7 8" key="1">
    <citation type="submission" date="2019-07" db="EMBL/GenBank/DDBJ databases">
        <authorList>
            <person name="Kim J."/>
        </authorList>
    </citation>
    <scope>NUCLEOTIDE SEQUENCE [LARGE SCALE GENOMIC DNA]</scope>
    <source>
        <strain evidence="7 8">JC52</strain>
    </source>
</reference>
<comment type="caution">
    <text evidence="7">The sequence shown here is derived from an EMBL/GenBank/DDBJ whole genome shotgun (WGS) entry which is preliminary data.</text>
</comment>
<feature type="modified residue" description="4-aspartylphosphate" evidence="4">
    <location>
        <position position="54"/>
    </location>
</feature>
<name>A0A559K7S8_9BACL</name>
<evidence type="ECO:0000256" key="2">
    <source>
        <dbReference type="ARBA" id="ARBA00023125"/>
    </source>
</evidence>
<dbReference type="OrthoDB" id="2546565at2"/>
<dbReference type="GO" id="GO:0000160">
    <property type="term" value="P:phosphorelay signal transduction system"/>
    <property type="evidence" value="ECO:0007669"/>
    <property type="project" value="InterPro"/>
</dbReference>
<dbReference type="Gene3D" id="3.40.50.2300">
    <property type="match status" value="1"/>
</dbReference>
<dbReference type="InterPro" id="IPR011006">
    <property type="entry name" value="CheY-like_superfamily"/>
</dbReference>
<proteinExistence type="predicted"/>
<dbReference type="GO" id="GO:0003700">
    <property type="term" value="F:DNA-binding transcription factor activity"/>
    <property type="evidence" value="ECO:0007669"/>
    <property type="project" value="InterPro"/>
</dbReference>
<dbReference type="SMART" id="SM00448">
    <property type="entry name" value="REC"/>
    <property type="match status" value="1"/>
</dbReference>
<dbReference type="AlphaFoldDB" id="A0A559K7S8"/>
<dbReference type="InterPro" id="IPR001789">
    <property type="entry name" value="Sig_transdc_resp-reg_receiver"/>
</dbReference>
<evidence type="ECO:0000313" key="8">
    <source>
        <dbReference type="Proteomes" id="UP000317036"/>
    </source>
</evidence>
<dbReference type="SMART" id="SM00342">
    <property type="entry name" value="HTH_ARAC"/>
    <property type="match status" value="1"/>
</dbReference>
<dbReference type="Pfam" id="PF12833">
    <property type="entry name" value="HTH_18"/>
    <property type="match status" value="1"/>
</dbReference>
<evidence type="ECO:0000256" key="4">
    <source>
        <dbReference type="PROSITE-ProRule" id="PRU00169"/>
    </source>
</evidence>
<keyword evidence="2" id="KW-0238">DNA-binding</keyword>
<dbReference type="SUPFAM" id="SSF46689">
    <property type="entry name" value="Homeodomain-like"/>
    <property type="match status" value="2"/>
</dbReference>
<dbReference type="InterPro" id="IPR018060">
    <property type="entry name" value="HTH_AraC"/>
</dbReference>
<evidence type="ECO:0000313" key="7">
    <source>
        <dbReference type="EMBL" id="TVY08177.1"/>
    </source>
</evidence>
<feature type="domain" description="Response regulatory" evidence="6">
    <location>
        <begin position="2"/>
        <end position="119"/>
    </location>
</feature>
<dbReference type="PANTHER" id="PTHR43280:SF28">
    <property type="entry name" value="HTH-TYPE TRANSCRIPTIONAL ACTIVATOR RHAS"/>
    <property type="match status" value="1"/>
</dbReference>
<dbReference type="Gene3D" id="1.10.10.60">
    <property type="entry name" value="Homeodomain-like"/>
    <property type="match status" value="2"/>
</dbReference>
<evidence type="ECO:0000259" key="5">
    <source>
        <dbReference type="PROSITE" id="PS01124"/>
    </source>
</evidence>
<dbReference type="CDD" id="cd17536">
    <property type="entry name" value="REC_YesN-like"/>
    <property type="match status" value="1"/>
</dbReference>
<organism evidence="7 8">
    <name type="scientific">Paenibacillus cremeus</name>
    <dbReference type="NCBI Taxonomy" id="2163881"/>
    <lineage>
        <taxon>Bacteria</taxon>
        <taxon>Bacillati</taxon>
        <taxon>Bacillota</taxon>
        <taxon>Bacilli</taxon>
        <taxon>Bacillales</taxon>
        <taxon>Paenibacillaceae</taxon>
        <taxon>Paenibacillus</taxon>
    </lineage>
</organism>
<feature type="domain" description="HTH araC/xylS-type" evidence="5">
    <location>
        <begin position="398"/>
        <end position="496"/>
    </location>
</feature>
<dbReference type="SUPFAM" id="SSF52172">
    <property type="entry name" value="CheY-like"/>
    <property type="match status" value="1"/>
</dbReference>
<evidence type="ECO:0000256" key="1">
    <source>
        <dbReference type="ARBA" id="ARBA00023015"/>
    </source>
</evidence>
<dbReference type="InterPro" id="IPR009057">
    <property type="entry name" value="Homeodomain-like_sf"/>
</dbReference>
<evidence type="ECO:0000256" key="3">
    <source>
        <dbReference type="ARBA" id="ARBA00023163"/>
    </source>
</evidence>
<protein>
    <submittedName>
        <fullName evidence="7">Helix-turn-helix domain-containing protein</fullName>
    </submittedName>
</protein>
<dbReference type="Pfam" id="PF00072">
    <property type="entry name" value="Response_reg"/>
    <property type="match status" value="1"/>
</dbReference>
<gene>
    <name evidence="7" type="ORF">FPZ49_19945</name>
</gene>
<dbReference type="EMBL" id="VNJI01000026">
    <property type="protein sequence ID" value="TVY08177.1"/>
    <property type="molecule type" value="Genomic_DNA"/>
</dbReference>
<dbReference type="PANTHER" id="PTHR43280">
    <property type="entry name" value="ARAC-FAMILY TRANSCRIPTIONAL REGULATOR"/>
    <property type="match status" value="1"/>
</dbReference>
<keyword evidence="3" id="KW-0804">Transcription</keyword>
<dbReference type="GO" id="GO:0043565">
    <property type="term" value="F:sequence-specific DNA binding"/>
    <property type="evidence" value="ECO:0007669"/>
    <property type="project" value="InterPro"/>
</dbReference>
<keyword evidence="4" id="KW-0597">Phosphoprotein</keyword>